<protein>
    <submittedName>
        <fullName evidence="1">Uncharacterized protein</fullName>
    </submittedName>
</protein>
<sequence>MWGSHFEEKKANIKKKVIPMESTKTPKRVIKKRLKNINKAIVEIAEMKFENYEEKEEKLDALVFLKNQILTEAEDLL</sequence>
<dbReference type="AlphaFoldDB" id="A8WIM6"/>
<dbReference type="EMBL" id="BX548174">
    <property type="protein sequence ID" value="CAP16515.1"/>
    <property type="molecule type" value="Genomic_DNA"/>
</dbReference>
<dbReference type="STRING" id="59919.PMM2010"/>
<dbReference type="KEGG" id="pmm:PMM2010"/>
<name>A8WIM6_PROMP</name>
<dbReference type="Proteomes" id="UP000001026">
    <property type="component" value="Chromosome"/>
</dbReference>
<gene>
    <name evidence="1" type="ordered locus">PMM2010</name>
</gene>
<evidence type="ECO:0000313" key="2">
    <source>
        <dbReference type="Proteomes" id="UP000001026"/>
    </source>
</evidence>
<dbReference type="eggNOG" id="ENOG5030Q9C">
    <property type="taxonomic scope" value="Bacteria"/>
</dbReference>
<accession>A8WIM6</accession>
<reference evidence="1 2" key="1">
    <citation type="journal article" date="2003" name="Nature">
        <title>Genome divergence in two Prochlorococcus ecotypes reflects oceanic niche differentiation.</title>
        <authorList>
            <person name="Rocap G."/>
            <person name="Larimer F.W."/>
            <person name="Lamerdin J.E."/>
            <person name="Malfatti S."/>
            <person name="Chain P."/>
            <person name="Ahlgren N.A."/>
            <person name="Arellano A."/>
            <person name="Coleman M."/>
            <person name="Hauser L."/>
            <person name="Hess W.R."/>
            <person name="Johnson Z.I."/>
            <person name="Land M.L."/>
            <person name="Lindell D."/>
            <person name="Post A.F."/>
            <person name="Regala W."/>
            <person name="Shah M."/>
            <person name="Shaw S.L."/>
            <person name="Steglich C."/>
            <person name="Sullivan M.B."/>
            <person name="Ting C.S."/>
            <person name="Tolonen A."/>
            <person name="Webb E.A."/>
            <person name="Zinser E.R."/>
            <person name="Chisholm S.W."/>
        </authorList>
    </citation>
    <scope>NUCLEOTIDE SEQUENCE [LARGE SCALE GENOMIC DNA]</scope>
    <source>
        <strain evidence="2">CCMP1986 / NIES-2087 / MED4</strain>
    </source>
</reference>
<organism evidence="1 2">
    <name type="scientific">Prochlorococcus marinus subsp. pastoris (strain CCMP1986 / NIES-2087 / MED4)</name>
    <dbReference type="NCBI Taxonomy" id="59919"/>
    <lineage>
        <taxon>Bacteria</taxon>
        <taxon>Bacillati</taxon>
        <taxon>Cyanobacteriota</taxon>
        <taxon>Cyanophyceae</taxon>
        <taxon>Synechococcales</taxon>
        <taxon>Prochlorococcaceae</taxon>
        <taxon>Prochlorococcus</taxon>
    </lineage>
</organism>
<proteinExistence type="predicted"/>
<evidence type="ECO:0000313" key="1">
    <source>
        <dbReference type="EMBL" id="CAP16515.1"/>
    </source>
</evidence>
<dbReference type="HOGENOM" id="CLU_198325_0_0_3"/>